<feature type="signal peptide" evidence="2">
    <location>
        <begin position="1"/>
        <end position="19"/>
    </location>
</feature>
<feature type="compositionally biased region" description="Basic and acidic residues" evidence="1">
    <location>
        <begin position="18"/>
        <end position="31"/>
    </location>
</feature>
<keyword evidence="4" id="KW-1185">Reference proteome</keyword>
<dbReference type="OrthoDB" id="6611181at2759"/>
<dbReference type="EMBL" id="OV725083">
    <property type="protein sequence ID" value="CAH1407685.1"/>
    <property type="molecule type" value="Genomic_DNA"/>
</dbReference>
<evidence type="ECO:0000256" key="1">
    <source>
        <dbReference type="SAM" id="MobiDB-lite"/>
    </source>
</evidence>
<gene>
    <name evidence="3" type="ORF">NEZAVI_LOCUS15351</name>
</gene>
<evidence type="ECO:0008006" key="5">
    <source>
        <dbReference type="Google" id="ProtNLM"/>
    </source>
</evidence>
<dbReference type="AlphaFoldDB" id="A0A9P0HSX4"/>
<feature type="compositionally biased region" description="Pro residues" evidence="1">
    <location>
        <begin position="428"/>
        <end position="439"/>
    </location>
</feature>
<feature type="chain" id="PRO_5040270671" description="Neuropeptide" evidence="2">
    <location>
        <begin position="20"/>
        <end position="655"/>
    </location>
</feature>
<proteinExistence type="predicted"/>
<evidence type="ECO:0000313" key="3">
    <source>
        <dbReference type="EMBL" id="CAH1407685.1"/>
    </source>
</evidence>
<sequence length="655" mass="72424">MELAIVFSVLCIVLRSGEGSEEKTDQRKGRDGWGPGGWETRNGVSSFGWDSRRPISCPRCSQDGEYRGNGYDNLSPEWQQREQGKHWPQGPGEGSGDRYGDKRVWSGTIRPIENQPGGLVTNWMGGPSRWRDPWEQRDVRYWHSTAGGGYAGGYGYTQGSTYGYSQVGDNKPTTYYDRSRGETGYINHYDRRPWDDQYSGQQGYARGWDYYEQRPGTISGGGYTYRPSSSYPYDRKNLRDCNSCRQRPPPVRPTGGCCGARPSNGQAAPIGPNYRADFENRYYQNHIVQDGGPGSEWVQRPAGDANRPGGVDYGRPTRPSQGSYGNLPWGGQGLPTSHYGGPLTPEHFRPRPKPDYSRPGTDYGRPNPDYGRPSTDYGRPSTDYGRPNPDYGRPVPDYGRPVPDYGIQNPDYGRPDVSKPSPENYGRPSPPYNPPPPLPDYGRPTTVLKPSPGDYSRPAPDYNQLPSAAPDYGRPQPDYGQQGGYGRPSPDYGRPAPDYGRPTTDYRPQPDYGRPVVDYGRPQPDYGRPPPDYGRPIPDYSRPPIDYGRPGCATCRPDPDRPQPGSYPRPGSNNNYDGYGSGGGYKPSGGHNDYGVGSGSYPAVSGAGSYGAARPDDSRRDEHGDKSPLDRYPGHTGVGATFEFDSDRKQGILRL</sequence>
<organism evidence="3 4">
    <name type="scientific">Nezara viridula</name>
    <name type="common">Southern green stink bug</name>
    <name type="synonym">Cimex viridulus</name>
    <dbReference type="NCBI Taxonomy" id="85310"/>
    <lineage>
        <taxon>Eukaryota</taxon>
        <taxon>Metazoa</taxon>
        <taxon>Ecdysozoa</taxon>
        <taxon>Arthropoda</taxon>
        <taxon>Hexapoda</taxon>
        <taxon>Insecta</taxon>
        <taxon>Pterygota</taxon>
        <taxon>Neoptera</taxon>
        <taxon>Paraneoptera</taxon>
        <taxon>Hemiptera</taxon>
        <taxon>Heteroptera</taxon>
        <taxon>Panheteroptera</taxon>
        <taxon>Pentatomomorpha</taxon>
        <taxon>Pentatomoidea</taxon>
        <taxon>Pentatomidae</taxon>
        <taxon>Pentatominae</taxon>
        <taxon>Nezara</taxon>
    </lineage>
</organism>
<feature type="compositionally biased region" description="Basic and acidic residues" evidence="1">
    <location>
        <begin position="645"/>
        <end position="655"/>
    </location>
</feature>
<feature type="compositionally biased region" description="Basic and acidic residues" evidence="1">
    <location>
        <begin position="614"/>
        <end position="633"/>
    </location>
</feature>
<accession>A0A9P0HSX4</accession>
<dbReference type="Proteomes" id="UP001152798">
    <property type="component" value="Chromosome 7"/>
</dbReference>
<protein>
    <recommendedName>
        <fullName evidence="5">Neuropeptide</fullName>
    </recommendedName>
</protein>
<evidence type="ECO:0000313" key="4">
    <source>
        <dbReference type="Proteomes" id="UP001152798"/>
    </source>
</evidence>
<reference evidence="3" key="1">
    <citation type="submission" date="2022-01" db="EMBL/GenBank/DDBJ databases">
        <authorList>
            <person name="King R."/>
        </authorList>
    </citation>
    <scope>NUCLEOTIDE SEQUENCE</scope>
</reference>
<feature type="region of interest" description="Disordered" evidence="1">
    <location>
        <begin position="286"/>
        <end position="655"/>
    </location>
</feature>
<keyword evidence="2" id="KW-0732">Signal</keyword>
<feature type="compositionally biased region" description="Basic and acidic residues" evidence="1">
    <location>
        <begin position="346"/>
        <end position="356"/>
    </location>
</feature>
<name>A0A9P0HSX4_NEZVI</name>
<feature type="region of interest" description="Disordered" evidence="1">
    <location>
        <begin position="68"/>
        <end position="99"/>
    </location>
</feature>
<feature type="region of interest" description="Disordered" evidence="1">
    <location>
        <begin position="18"/>
        <end position="49"/>
    </location>
</feature>
<evidence type="ECO:0000256" key="2">
    <source>
        <dbReference type="SAM" id="SignalP"/>
    </source>
</evidence>